<dbReference type="RefSeq" id="XP_037158160.1">
    <property type="nucleotide sequence ID" value="XM_037315004.1"/>
</dbReference>
<gene>
    <name evidence="2" type="ORF">HO173_013180</name>
</gene>
<dbReference type="Proteomes" id="UP000578531">
    <property type="component" value="Unassembled WGS sequence"/>
</dbReference>
<protein>
    <submittedName>
        <fullName evidence="2">Uncharacterized protein</fullName>
    </submittedName>
</protein>
<evidence type="ECO:0000256" key="1">
    <source>
        <dbReference type="SAM" id="MobiDB-lite"/>
    </source>
</evidence>
<evidence type="ECO:0000313" key="2">
    <source>
        <dbReference type="EMBL" id="KAF6223848.1"/>
    </source>
</evidence>
<comment type="caution">
    <text evidence="2">The sequence shown here is derived from an EMBL/GenBank/DDBJ whole genome shotgun (WGS) entry which is preliminary data.</text>
</comment>
<reference evidence="2 3" key="1">
    <citation type="journal article" date="2020" name="Genomics">
        <title>Complete, high-quality genomes from long-read metagenomic sequencing of two wolf lichen thalli reveals enigmatic genome architecture.</title>
        <authorList>
            <person name="McKenzie S.K."/>
            <person name="Walston R.F."/>
            <person name="Allen J.L."/>
        </authorList>
    </citation>
    <scope>NUCLEOTIDE SEQUENCE [LARGE SCALE GENOMIC DNA]</scope>
    <source>
        <strain evidence="2">WasteWater2</strain>
    </source>
</reference>
<dbReference type="EMBL" id="JACCJC010000131">
    <property type="protein sequence ID" value="KAF6223848.1"/>
    <property type="molecule type" value="Genomic_DNA"/>
</dbReference>
<name>A0A8H6FDH7_9LECA</name>
<accession>A0A8H6FDH7</accession>
<organism evidence="2 3">
    <name type="scientific">Letharia columbiana</name>
    <dbReference type="NCBI Taxonomy" id="112416"/>
    <lineage>
        <taxon>Eukaryota</taxon>
        <taxon>Fungi</taxon>
        <taxon>Dikarya</taxon>
        <taxon>Ascomycota</taxon>
        <taxon>Pezizomycotina</taxon>
        <taxon>Lecanoromycetes</taxon>
        <taxon>OSLEUM clade</taxon>
        <taxon>Lecanoromycetidae</taxon>
        <taxon>Lecanorales</taxon>
        <taxon>Lecanorineae</taxon>
        <taxon>Parmeliaceae</taxon>
        <taxon>Letharia</taxon>
    </lineage>
</organism>
<dbReference type="AlphaFoldDB" id="A0A8H6FDH7"/>
<evidence type="ECO:0000313" key="3">
    <source>
        <dbReference type="Proteomes" id="UP000578531"/>
    </source>
</evidence>
<feature type="region of interest" description="Disordered" evidence="1">
    <location>
        <begin position="174"/>
        <end position="194"/>
    </location>
</feature>
<sequence>MSLESPPNEILLQVLKDLNPPGAWDDLAAYTLADETLHPPHSYQTPGWKPSRCVSYTESDRSCQYWAALRKADLVMQGIVAGSHRLREVSWDILVMRAKGTSLLSSTTQASADCLTWEMVVRAVDEREEVYGRFLEPIFEDEEEEMRKRARGELCNISAATVSLRFFLLPSSGDKSNEQSFSMGYQNGSRPFMD</sequence>
<feature type="compositionally biased region" description="Polar residues" evidence="1">
    <location>
        <begin position="178"/>
        <end position="194"/>
    </location>
</feature>
<dbReference type="OrthoDB" id="10330542at2759"/>
<dbReference type="GeneID" id="59294808"/>
<proteinExistence type="predicted"/>
<keyword evidence="3" id="KW-1185">Reference proteome</keyword>